<evidence type="ECO:0000313" key="1">
    <source>
        <dbReference type="EMBL" id="KAB8205513.1"/>
    </source>
</evidence>
<proteinExistence type="predicted"/>
<sequence length="93" mass="10681">MPSIESGEWDAILLMLRSMFYLGLKVVLLLSRYLTPNGWGNGLCRSTTRSKRLDHSTASAMYLYNLGDLLHQFRVYDRGFCSRGPIICFENRS</sequence>
<dbReference type="Proteomes" id="UP000326532">
    <property type="component" value="Unassembled WGS sequence"/>
</dbReference>
<accession>A0A5N6DLY3</accession>
<organism evidence="1 2">
    <name type="scientific">Aspergillus parasiticus</name>
    <dbReference type="NCBI Taxonomy" id="5067"/>
    <lineage>
        <taxon>Eukaryota</taxon>
        <taxon>Fungi</taxon>
        <taxon>Dikarya</taxon>
        <taxon>Ascomycota</taxon>
        <taxon>Pezizomycotina</taxon>
        <taxon>Eurotiomycetes</taxon>
        <taxon>Eurotiomycetidae</taxon>
        <taxon>Eurotiales</taxon>
        <taxon>Aspergillaceae</taxon>
        <taxon>Aspergillus</taxon>
        <taxon>Aspergillus subgen. Circumdati</taxon>
    </lineage>
</organism>
<gene>
    <name evidence="1" type="ORF">BDV34DRAFT_100067</name>
</gene>
<dbReference type="AlphaFoldDB" id="A0A5N6DLY3"/>
<protein>
    <submittedName>
        <fullName evidence="1">Uncharacterized protein</fullName>
    </submittedName>
</protein>
<name>A0A5N6DLY3_ASPPA</name>
<evidence type="ECO:0000313" key="2">
    <source>
        <dbReference type="Proteomes" id="UP000326532"/>
    </source>
</evidence>
<keyword evidence="2" id="KW-1185">Reference proteome</keyword>
<dbReference type="EMBL" id="ML734970">
    <property type="protein sequence ID" value="KAB8205513.1"/>
    <property type="molecule type" value="Genomic_DNA"/>
</dbReference>
<reference evidence="1 2" key="1">
    <citation type="submission" date="2019-04" db="EMBL/GenBank/DDBJ databases">
        <title>Fungal friends and foes A comparative genomics study of 23 Aspergillus species from section Flavi.</title>
        <authorList>
            <consortium name="DOE Joint Genome Institute"/>
            <person name="Kjaerbolling I."/>
            <person name="Vesth T.C."/>
            <person name="Frisvad J.C."/>
            <person name="Nybo J.L."/>
            <person name="Theobald S."/>
            <person name="Kildgaard S."/>
            <person name="Petersen T.I."/>
            <person name="Kuo A."/>
            <person name="Sato A."/>
            <person name="Lyhne E.K."/>
            <person name="Kogle M.E."/>
            <person name="Wiebenga A."/>
            <person name="Kun R.S."/>
            <person name="Lubbers R.J."/>
            <person name="Makela M.R."/>
            <person name="Barry K."/>
            <person name="Chovatia M."/>
            <person name="Clum A."/>
            <person name="Daum C."/>
            <person name="Haridas S."/>
            <person name="He G."/>
            <person name="LaButti K."/>
            <person name="Lipzen A."/>
            <person name="Mondo S."/>
            <person name="Pangilinan J."/>
            <person name="Riley R."/>
            <person name="Salamov A."/>
            <person name="Simmons B.A."/>
            <person name="Magnuson J.K."/>
            <person name="Henrissat B."/>
            <person name="Mortensen U.H."/>
            <person name="Larsen T.O."/>
            <person name="De vries R.P."/>
            <person name="Grigoriev I.V."/>
            <person name="Machida M."/>
            <person name="Baker S.E."/>
            <person name="Andersen M.R."/>
        </authorList>
    </citation>
    <scope>NUCLEOTIDE SEQUENCE [LARGE SCALE GENOMIC DNA]</scope>
    <source>
        <strain evidence="1 2">CBS 117618</strain>
    </source>
</reference>
<dbReference type="VEuPathDB" id="FungiDB:BDV34DRAFT_100067"/>